<evidence type="ECO:0000256" key="5">
    <source>
        <dbReference type="ARBA" id="ARBA00022723"/>
    </source>
</evidence>
<evidence type="ECO:0000256" key="4">
    <source>
        <dbReference type="ARBA" id="ARBA00022695"/>
    </source>
</evidence>
<dbReference type="SUPFAM" id="SSF81301">
    <property type="entry name" value="Nucleotidyltransferase"/>
    <property type="match status" value="1"/>
</dbReference>
<reference evidence="15" key="1">
    <citation type="submission" date="2020-05" db="EMBL/GenBank/DDBJ databases">
        <authorList>
            <person name="Chiriac C."/>
            <person name="Salcher M."/>
            <person name="Ghai R."/>
            <person name="Kavagutti S V."/>
        </authorList>
    </citation>
    <scope>NUCLEOTIDE SEQUENCE</scope>
</reference>
<dbReference type="Pfam" id="PF01966">
    <property type="entry name" value="HD"/>
    <property type="match status" value="1"/>
</dbReference>
<keyword evidence="8" id="KW-0067">ATP-binding</keyword>
<organism evidence="15">
    <name type="scientific">freshwater metagenome</name>
    <dbReference type="NCBI Taxonomy" id="449393"/>
    <lineage>
        <taxon>unclassified sequences</taxon>
        <taxon>metagenomes</taxon>
        <taxon>ecological metagenomes</taxon>
    </lineage>
</organism>
<dbReference type="NCBIfam" id="TIGR02692">
    <property type="entry name" value="tRNA_CCA_actino"/>
    <property type="match status" value="1"/>
</dbReference>
<protein>
    <submittedName>
        <fullName evidence="15">Unannotated protein</fullName>
    </submittedName>
</protein>
<evidence type="ECO:0000256" key="10">
    <source>
        <dbReference type="ARBA" id="ARBA00022884"/>
    </source>
</evidence>
<dbReference type="GO" id="GO:0005524">
    <property type="term" value="F:ATP binding"/>
    <property type="evidence" value="ECO:0007669"/>
    <property type="project" value="UniProtKB-KW"/>
</dbReference>
<evidence type="ECO:0000256" key="3">
    <source>
        <dbReference type="ARBA" id="ARBA00022694"/>
    </source>
</evidence>
<dbReference type="CDD" id="cd05398">
    <property type="entry name" value="NT_ClassII-CCAase"/>
    <property type="match status" value="1"/>
</dbReference>
<dbReference type="GO" id="GO:0016779">
    <property type="term" value="F:nucleotidyltransferase activity"/>
    <property type="evidence" value="ECO:0007669"/>
    <property type="project" value="UniProtKB-KW"/>
</dbReference>
<dbReference type="GO" id="GO:0008033">
    <property type="term" value="P:tRNA processing"/>
    <property type="evidence" value="ECO:0007669"/>
    <property type="project" value="UniProtKB-KW"/>
</dbReference>
<dbReference type="EMBL" id="CAFAAB010000154">
    <property type="protein sequence ID" value="CAB4790977.1"/>
    <property type="molecule type" value="Genomic_DNA"/>
</dbReference>
<feature type="domain" description="tRNA nucleotidyltransferase/poly(A) polymerase RNA and SrmB- binding" evidence="14">
    <location>
        <begin position="184"/>
        <end position="242"/>
    </location>
</feature>
<evidence type="ECO:0000256" key="2">
    <source>
        <dbReference type="ARBA" id="ARBA00022679"/>
    </source>
</evidence>
<dbReference type="CDD" id="cd00077">
    <property type="entry name" value="HDc"/>
    <property type="match status" value="1"/>
</dbReference>
<dbReference type="Gene3D" id="3.30.460.10">
    <property type="entry name" value="Beta Polymerase, domain 2"/>
    <property type="match status" value="1"/>
</dbReference>
<evidence type="ECO:0000256" key="6">
    <source>
        <dbReference type="ARBA" id="ARBA00022741"/>
    </source>
</evidence>
<dbReference type="AlphaFoldDB" id="A0A6J6XAC8"/>
<dbReference type="InterPro" id="IPR043519">
    <property type="entry name" value="NT_sf"/>
</dbReference>
<dbReference type="Pfam" id="PF01743">
    <property type="entry name" value="PolyA_pol"/>
    <property type="match status" value="1"/>
</dbReference>
<keyword evidence="10" id="KW-0694">RNA-binding</keyword>
<evidence type="ECO:0000259" key="13">
    <source>
        <dbReference type="Pfam" id="PF01966"/>
    </source>
</evidence>
<name>A0A6J6XAC8_9ZZZZ</name>
<keyword evidence="3" id="KW-0819">tRNA processing</keyword>
<dbReference type="NCBIfam" id="TIGR00277">
    <property type="entry name" value="HDIG"/>
    <property type="match status" value="1"/>
</dbReference>
<keyword evidence="5" id="KW-0479">Metal-binding</keyword>
<accession>A0A6J6XAC8</accession>
<feature type="domain" description="Poly A polymerase head" evidence="12">
    <location>
        <begin position="28"/>
        <end position="156"/>
    </location>
</feature>
<evidence type="ECO:0000259" key="12">
    <source>
        <dbReference type="Pfam" id="PF01743"/>
    </source>
</evidence>
<dbReference type="InterPro" id="IPR006675">
    <property type="entry name" value="HDIG_dom"/>
</dbReference>
<evidence type="ECO:0000256" key="7">
    <source>
        <dbReference type="ARBA" id="ARBA00022800"/>
    </source>
</evidence>
<comment type="cofactor">
    <cofactor evidence="1">
        <name>Mg(2+)</name>
        <dbReference type="ChEBI" id="CHEBI:18420"/>
    </cofactor>
</comment>
<dbReference type="GO" id="GO:0003723">
    <property type="term" value="F:RNA binding"/>
    <property type="evidence" value="ECO:0007669"/>
    <property type="project" value="UniProtKB-KW"/>
</dbReference>
<keyword evidence="7" id="KW-0692">RNA repair</keyword>
<keyword evidence="6" id="KW-0547">Nucleotide-binding</keyword>
<dbReference type="SUPFAM" id="SSF81891">
    <property type="entry name" value="Poly A polymerase C-terminal region-like"/>
    <property type="match status" value="1"/>
</dbReference>
<sequence length="473" mass="53299">MSALAGLSQLSVEYGPLAQAFSDEGFSLYAVGGCVRDAILTGNHESEDVDFTTNARPDDILRLITPFCSTTWEMGRAFGTIGGQLKSNRKKIEVTTFRSEEYVDHSRKPEVVFGDSLDVDLSRRDFTINAMAFDLLKPELIQPADGLSDLNAKRLRTPIDAAVLFSDDPLRMLRAARFASRFEFEIDQEIEAAAASMAERITIVSPERIRVELDLLMLTPRPSIGLDFIVRTGLATHFLPELPGLALEQDPIHQHKDVLTHTYAVVEKVRTRKAPTEECPEGSSNLVTRLAALFHDIGKPKTRAFTDNGVSFHGHDHVGARMTKKRMAALKYSQQMIDDVALLVELHLRFHTYAMGWSDAAVRRYVRDAGHLLEELNELTRCDCTTRNRRKAQELDRRMNELEDRIAELREQEDLDSQRPALSGDQVMGILNITPSRAVGEALNFLLAIRHEEGEISEEEATTRLLAWWRERS</sequence>
<keyword evidence="11" id="KW-0175">Coiled coil</keyword>
<proteinExistence type="predicted"/>
<dbReference type="InterPro" id="IPR002646">
    <property type="entry name" value="PolA_pol_head_dom"/>
</dbReference>
<evidence type="ECO:0000256" key="11">
    <source>
        <dbReference type="SAM" id="Coils"/>
    </source>
</evidence>
<dbReference type="PANTHER" id="PTHR47545:SF1">
    <property type="entry name" value="MULTIFUNCTIONAL CCA PROTEIN"/>
    <property type="match status" value="1"/>
</dbReference>
<gene>
    <name evidence="15" type="ORF">UFOPK2958_01191</name>
</gene>
<dbReference type="InterPro" id="IPR014065">
    <property type="entry name" value="tRNA_adenylyltransferase"/>
</dbReference>
<feature type="domain" description="HD" evidence="13">
    <location>
        <begin position="284"/>
        <end position="381"/>
    </location>
</feature>
<feature type="coiled-coil region" evidence="11">
    <location>
        <begin position="385"/>
        <end position="419"/>
    </location>
</feature>
<evidence type="ECO:0000313" key="15">
    <source>
        <dbReference type="EMBL" id="CAB4790977.1"/>
    </source>
</evidence>
<evidence type="ECO:0000259" key="14">
    <source>
        <dbReference type="Pfam" id="PF12627"/>
    </source>
</evidence>
<dbReference type="PANTHER" id="PTHR47545">
    <property type="entry name" value="MULTIFUNCTIONAL CCA PROTEIN"/>
    <property type="match status" value="1"/>
</dbReference>
<dbReference type="Pfam" id="PF12627">
    <property type="entry name" value="PolyA_pol_RNAbd"/>
    <property type="match status" value="1"/>
</dbReference>
<dbReference type="Gene3D" id="1.10.3090.10">
    <property type="entry name" value="cca-adding enzyme, domain 2"/>
    <property type="match status" value="1"/>
</dbReference>
<keyword evidence="2" id="KW-0808">Transferase</keyword>
<keyword evidence="9" id="KW-0460">Magnesium</keyword>
<dbReference type="InterPro" id="IPR050124">
    <property type="entry name" value="tRNA_CCA-adding_enzyme"/>
</dbReference>
<evidence type="ECO:0000256" key="9">
    <source>
        <dbReference type="ARBA" id="ARBA00022842"/>
    </source>
</evidence>
<dbReference type="InterPro" id="IPR006674">
    <property type="entry name" value="HD_domain"/>
</dbReference>
<keyword evidence="4" id="KW-0548">Nucleotidyltransferase</keyword>
<dbReference type="GO" id="GO:0042245">
    <property type="term" value="P:RNA repair"/>
    <property type="evidence" value="ECO:0007669"/>
    <property type="project" value="UniProtKB-KW"/>
</dbReference>
<evidence type="ECO:0000256" key="1">
    <source>
        <dbReference type="ARBA" id="ARBA00001946"/>
    </source>
</evidence>
<dbReference type="InterPro" id="IPR032828">
    <property type="entry name" value="PolyA_RNA-bd"/>
</dbReference>
<dbReference type="GO" id="GO:0046872">
    <property type="term" value="F:metal ion binding"/>
    <property type="evidence" value="ECO:0007669"/>
    <property type="project" value="UniProtKB-KW"/>
</dbReference>
<evidence type="ECO:0000256" key="8">
    <source>
        <dbReference type="ARBA" id="ARBA00022840"/>
    </source>
</evidence>
<dbReference type="InterPro" id="IPR003607">
    <property type="entry name" value="HD/PDEase_dom"/>
</dbReference>